<dbReference type="Gene3D" id="1.10.1130.10">
    <property type="entry name" value="Flavocytochrome C3, Chain A"/>
    <property type="match status" value="1"/>
</dbReference>
<keyword evidence="4" id="KW-1133">Transmembrane helix</keyword>
<dbReference type="PANTHER" id="PTHR35038:SF8">
    <property type="entry name" value="C-TYPE POLYHEME CYTOCHROME OMCC"/>
    <property type="match status" value="1"/>
</dbReference>
<dbReference type="PANTHER" id="PTHR35038">
    <property type="entry name" value="DISSIMILATORY SULFITE REDUCTASE SIRA"/>
    <property type="match status" value="1"/>
</dbReference>
<feature type="transmembrane region" description="Helical" evidence="4">
    <location>
        <begin position="5"/>
        <end position="22"/>
    </location>
</feature>
<dbReference type="Pfam" id="PF07719">
    <property type="entry name" value="TPR_2"/>
    <property type="match status" value="1"/>
</dbReference>
<dbReference type="InterPro" id="IPR036280">
    <property type="entry name" value="Multihaem_cyt_sf"/>
</dbReference>
<keyword evidence="4" id="KW-0812">Transmembrane</keyword>
<dbReference type="PROSITE" id="PS50005">
    <property type="entry name" value="TPR"/>
    <property type="match status" value="2"/>
</dbReference>
<keyword evidence="1" id="KW-0732">Signal</keyword>
<sequence>MNIRLFLAIIASLLVLLFWYYYSSVDRGAVDFENLAADVAYVGNKECTYCHREIYQSFLRTGMGRSFYRPGAQPDIEDYTDNNHVYDRQNNLHYEMIAAVDGYYQVEYRENDQAVRTHELRRKVDYVVGSGNNNRTYLASENGYINEMPVTWYSEKEIWDLSPGYNRSNMRFNRPVVAECMHCHNSYNAFEEFSVNRYTGTITEGISCERCHGPGQLHVDKHMASADELNRTGVDRTIVNPAHLSAELQMDVCLQCHLQGEISVFKTGKSSSDFRPGMRLKDIKTVFIEDGLPKGDFRIASHGGRISLSTCFTASNGSMTCITCHNPHEPVQERSRTYFNDRCMDCHATESLTVLQKVTDHSNKGDCVHCHMKQGATSDILHVNFTDHWIRKKIDILSEKESDALFARETVLKLRDFFEEEDPAAVIRKGIAYTNYYETRHSEPAYLVWAIILLEQGLQDVPEHLDGYYALARAFQLQGKDQQAAAAYQRVLSLDPTHMWTCYQLGRLYLDEAPERSAAYLARAIHLNPDNPKVWKEYGDALLFTEDVAGAKTAYERALALDSFFASAYNRLGELEFYQHNDLQAAATNFTKAIQQNPDHTLALHNLANIAIFNKDLDQAENYSRRVLAVDPEFSASYGTLASISRERGQFAQAEIYLRKLIALEPNNQQALSMLR</sequence>
<dbReference type="InterPro" id="IPR019734">
    <property type="entry name" value="TPR_rpt"/>
</dbReference>
<accession>A0A382AT82</accession>
<evidence type="ECO:0000313" key="6">
    <source>
        <dbReference type="EMBL" id="SVB04223.1"/>
    </source>
</evidence>
<dbReference type="SUPFAM" id="SSF48452">
    <property type="entry name" value="TPR-like"/>
    <property type="match status" value="1"/>
</dbReference>
<reference evidence="6" key="1">
    <citation type="submission" date="2018-05" db="EMBL/GenBank/DDBJ databases">
        <authorList>
            <person name="Lanie J.A."/>
            <person name="Ng W.-L."/>
            <person name="Kazmierczak K.M."/>
            <person name="Andrzejewski T.M."/>
            <person name="Davidsen T.M."/>
            <person name="Wayne K.J."/>
            <person name="Tettelin H."/>
            <person name="Glass J.I."/>
            <person name="Rusch D."/>
            <person name="Podicherti R."/>
            <person name="Tsui H.-C.T."/>
            <person name="Winkler M.E."/>
        </authorList>
    </citation>
    <scope>NUCLEOTIDE SEQUENCE</scope>
</reference>
<protein>
    <recommendedName>
        <fullName evidence="5">Cytochrome c-552/4 domain-containing protein</fullName>
    </recommendedName>
</protein>
<dbReference type="InterPro" id="IPR011990">
    <property type="entry name" value="TPR-like_helical_dom_sf"/>
</dbReference>
<dbReference type="Gene3D" id="1.25.40.10">
    <property type="entry name" value="Tetratricopeptide repeat domain"/>
    <property type="match status" value="3"/>
</dbReference>
<feature type="non-terminal residue" evidence="6">
    <location>
        <position position="676"/>
    </location>
</feature>
<dbReference type="InterPro" id="IPR051829">
    <property type="entry name" value="Multiheme_Cytochr_ET"/>
</dbReference>
<dbReference type="AlphaFoldDB" id="A0A382AT82"/>
<evidence type="ECO:0000256" key="2">
    <source>
        <dbReference type="ARBA" id="ARBA00022737"/>
    </source>
</evidence>
<name>A0A382AT82_9ZZZZ</name>
<keyword evidence="3" id="KW-0802">TPR repeat</keyword>
<organism evidence="6">
    <name type="scientific">marine metagenome</name>
    <dbReference type="NCBI Taxonomy" id="408172"/>
    <lineage>
        <taxon>unclassified sequences</taxon>
        <taxon>metagenomes</taxon>
        <taxon>ecological metagenomes</taxon>
    </lineage>
</organism>
<dbReference type="InterPro" id="IPR023155">
    <property type="entry name" value="Cyt_c-552/4"/>
</dbReference>
<dbReference type="Pfam" id="PF13435">
    <property type="entry name" value="Cytochrome_C554"/>
    <property type="match status" value="1"/>
</dbReference>
<dbReference type="InterPro" id="IPR013105">
    <property type="entry name" value="TPR_2"/>
</dbReference>
<dbReference type="Pfam" id="PF14559">
    <property type="entry name" value="TPR_19"/>
    <property type="match status" value="1"/>
</dbReference>
<dbReference type="EMBL" id="UINC01026557">
    <property type="protein sequence ID" value="SVB04223.1"/>
    <property type="molecule type" value="Genomic_DNA"/>
</dbReference>
<dbReference type="Pfam" id="PF13432">
    <property type="entry name" value="TPR_16"/>
    <property type="match status" value="1"/>
</dbReference>
<dbReference type="SUPFAM" id="SSF48695">
    <property type="entry name" value="Multiheme cytochromes"/>
    <property type="match status" value="1"/>
</dbReference>
<keyword evidence="2" id="KW-0677">Repeat</keyword>
<feature type="domain" description="Cytochrome c-552/4" evidence="5">
    <location>
        <begin position="177"/>
        <end position="213"/>
    </location>
</feature>
<evidence type="ECO:0000256" key="3">
    <source>
        <dbReference type="ARBA" id="ARBA00022803"/>
    </source>
</evidence>
<dbReference type="CDD" id="cd08168">
    <property type="entry name" value="Cytochrom_C3"/>
    <property type="match status" value="1"/>
</dbReference>
<gene>
    <name evidence="6" type="ORF">METZ01_LOCUS157077</name>
</gene>
<evidence type="ECO:0000259" key="5">
    <source>
        <dbReference type="Pfam" id="PF13435"/>
    </source>
</evidence>
<proteinExistence type="predicted"/>
<dbReference type="SMART" id="SM00028">
    <property type="entry name" value="TPR"/>
    <property type="match status" value="6"/>
</dbReference>
<keyword evidence="4" id="KW-0472">Membrane</keyword>
<evidence type="ECO:0000256" key="4">
    <source>
        <dbReference type="SAM" id="Phobius"/>
    </source>
</evidence>
<evidence type="ECO:0000256" key="1">
    <source>
        <dbReference type="ARBA" id="ARBA00022729"/>
    </source>
</evidence>